<keyword evidence="2" id="KW-1185">Reference proteome</keyword>
<organism evidence="1 2">
    <name type="scientific">Diploptera punctata</name>
    <name type="common">Pacific beetle cockroach</name>
    <dbReference type="NCBI Taxonomy" id="6984"/>
    <lineage>
        <taxon>Eukaryota</taxon>
        <taxon>Metazoa</taxon>
        <taxon>Ecdysozoa</taxon>
        <taxon>Arthropoda</taxon>
        <taxon>Hexapoda</taxon>
        <taxon>Insecta</taxon>
        <taxon>Pterygota</taxon>
        <taxon>Neoptera</taxon>
        <taxon>Polyneoptera</taxon>
        <taxon>Dictyoptera</taxon>
        <taxon>Blattodea</taxon>
        <taxon>Blaberoidea</taxon>
        <taxon>Blaberidae</taxon>
        <taxon>Diplopterinae</taxon>
        <taxon>Diploptera</taxon>
    </lineage>
</organism>
<proteinExistence type="predicted"/>
<reference evidence="1" key="1">
    <citation type="journal article" date="2023" name="IScience">
        <title>Live-bearing cockroach genome reveals convergent evolutionary mechanisms linked to viviparity in insects and beyond.</title>
        <authorList>
            <person name="Fouks B."/>
            <person name="Harrison M.C."/>
            <person name="Mikhailova A.A."/>
            <person name="Marchal E."/>
            <person name="English S."/>
            <person name="Carruthers M."/>
            <person name="Jennings E.C."/>
            <person name="Chiamaka E.L."/>
            <person name="Frigard R.A."/>
            <person name="Pippel M."/>
            <person name="Attardo G.M."/>
            <person name="Benoit J.B."/>
            <person name="Bornberg-Bauer E."/>
            <person name="Tobe S.S."/>
        </authorList>
    </citation>
    <scope>NUCLEOTIDE SEQUENCE</scope>
    <source>
        <strain evidence="1">Stay&amp;Tobe</strain>
    </source>
</reference>
<dbReference type="EMBL" id="JASPKZ010007245">
    <property type="protein sequence ID" value="KAJ9585847.1"/>
    <property type="molecule type" value="Genomic_DNA"/>
</dbReference>
<dbReference type="Proteomes" id="UP001233999">
    <property type="component" value="Unassembled WGS sequence"/>
</dbReference>
<feature type="non-terminal residue" evidence="1">
    <location>
        <position position="57"/>
    </location>
</feature>
<dbReference type="AlphaFoldDB" id="A0AAD7ZSK4"/>
<accession>A0AAD7ZSK4</accession>
<name>A0AAD7ZSK4_DIPPU</name>
<feature type="non-terminal residue" evidence="1">
    <location>
        <position position="1"/>
    </location>
</feature>
<reference evidence="1" key="2">
    <citation type="submission" date="2023-05" db="EMBL/GenBank/DDBJ databases">
        <authorList>
            <person name="Fouks B."/>
        </authorList>
    </citation>
    <scope>NUCLEOTIDE SEQUENCE</scope>
    <source>
        <strain evidence="1">Stay&amp;Tobe</strain>
        <tissue evidence="1">Testes</tissue>
    </source>
</reference>
<sequence length="57" mass="6427">VLDVCWSFDPNPNSLETFEIDLSSIFSLTSVVILQIYIDIMENLTLHIKGLSAKIET</sequence>
<comment type="caution">
    <text evidence="1">The sequence shown here is derived from an EMBL/GenBank/DDBJ whole genome shotgun (WGS) entry which is preliminary data.</text>
</comment>
<evidence type="ECO:0000313" key="1">
    <source>
        <dbReference type="EMBL" id="KAJ9585847.1"/>
    </source>
</evidence>
<gene>
    <name evidence="1" type="ORF">L9F63_020489</name>
</gene>
<evidence type="ECO:0000313" key="2">
    <source>
        <dbReference type="Proteomes" id="UP001233999"/>
    </source>
</evidence>
<protein>
    <submittedName>
        <fullName evidence="1">Uncharacterized protein</fullName>
    </submittedName>
</protein>